<dbReference type="EMBL" id="LNQE01001835">
    <property type="protein sequence ID" value="KUG04926.1"/>
    <property type="molecule type" value="Genomic_DNA"/>
</dbReference>
<keyword evidence="3" id="KW-0808">Transferase</keyword>
<gene>
    <name evidence="5" type="ORF">ASZ90_017664</name>
</gene>
<dbReference type="InterPro" id="IPR029026">
    <property type="entry name" value="tRNA_m1G_MTases_N"/>
</dbReference>
<evidence type="ECO:0000256" key="2">
    <source>
        <dbReference type="ARBA" id="ARBA00022603"/>
    </source>
</evidence>
<accession>A0A0W8E8I5</accession>
<dbReference type="GO" id="GO:0003723">
    <property type="term" value="F:RNA binding"/>
    <property type="evidence" value="ECO:0007669"/>
    <property type="project" value="InterPro"/>
</dbReference>
<reference evidence="5" key="1">
    <citation type="journal article" date="2015" name="Proc. Natl. Acad. Sci. U.S.A.">
        <title>Networks of energetic and metabolic interactions define dynamics in microbial communities.</title>
        <authorList>
            <person name="Embree M."/>
            <person name="Liu J.K."/>
            <person name="Al-Bassam M.M."/>
            <person name="Zengler K."/>
        </authorList>
    </citation>
    <scope>NUCLEOTIDE SEQUENCE</scope>
</reference>
<dbReference type="InterPro" id="IPR051259">
    <property type="entry name" value="rRNA_Methyltransferase"/>
</dbReference>
<dbReference type="GO" id="GO:0008173">
    <property type="term" value="F:RNA methyltransferase activity"/>
    <property type="evidence" value="ECO:0007669"/>
    <property type="project" value="InterPro"/>
</dbReference>
<organism evidence="5">
    <name type="scientific">hydrocarbon metagenome</name>
    <dbReference type="NCBI Taxonomy" id="938273"/>
    <lineage>
        <taxon>unclassified sequences</taxon>
        <taxon>metagenomes</taxon>
        <taxon>ecological metagenomes</taxon>
    </lineage>
</organism>
<dbReference type="InterPro" id="IPR029064">
    <property type="entry name" value="Ribosomal_eL30-like_sf"/>
</dbReference>
<evidence type="ECO:0000256" key="3">
    <source>
        <dbReference type="ARBA" id="ARBA00022679"/>
    </source>
</evidence>
<dbReference type="Gene3D" id="3.40.1280.10">
    <property type="match status" value="1"/>
</dbReference>
<dbReference type="Gene3D" id="3.30.1330.30">
    <property type="match status" value="1"/>
</dbReference>
<dbReference type="SMART" id="SM00967">
    <property type="entry name" value="SpoU_sub_bind"/>
    <property type="match status" value="1"/>
</dbReference>
<sequence>MKEIKSRDNQKIRDAARLKEQKYRHRDQMFLIEGRTLFSEAVKGQQELLRVFVERETAEQYLDEFRKTRDIEWVKVDHTIMKHICDTQTPQGIVAVARIPEWDLHNIVQEAGFLLFLDHIGDPGNMGTIFRTAWAFGVQGVLLSRGCVDPFNPKVVRSSMGAVFNVPVFIDVSAEGLVRIKEEGYRILASSLDTDLYIDRVDFTGPVVIIIGSEARGVSPKILNVCDHSFKIPLITPVDSLNAGVACGIIIYEAGKQRGISSFYS</sequence>
<comment type="caution">
    <text evidence="5">The sequence shown here is derived from an EMBL/GenBank/DDBJ whole genome shotgun (WGS) entry which is preliminary data.</text>
</comment>
<dbReference type="SUPFAM" id="SSF75217">
    <property type="entry name" value="alpha/beta knot"/>
    <property type="match status" value="1"/>
</dbReference>
<proteinExistence type="inferred from homology"/>
<keyword evidence="2 5" id="KW-0489">Methyltransferase</keyword>
<dbReference type="InterPro" id="IPR001537">
    <property type="entry name" value="SpoU_MeTrfase"/>
</dbReference>
<dbReference type="InterPro" id="IPR013123">
    <property type="entry name" value="SpoU_subst-bd"/>
</dbReference>
<dbReference type="InterPro" id="IPR029028">
    <property type="entry name" value="Alpha/beta_knot_MTases"/>
</dbReference>
<dbReference type="GO" id="GO:0032259">
    <property type="term" value="P:methylation"/>
    <property type="evidence" value="ECO:0007669"/>
    <property type="project" value="UniProtKB-KW"/>
</dbReference>
<protein>
    <submittedName>
        <fullName evidence="5">Rrna methylase</fullName>
    </submittedName>
</protein>
<dbReference type="PANTHER" id="PTHR43191">
    <property type="entry name" value="RRNA METHYLTRANSFERASE 3"/>
    <property type="match status" value="1"/>
</dbReference>
<dbReference type="CDD" id="cd18095">
    <property type="entry name" value="SpoU-like_rRNA-MTase"/>
    <property type="match status" value="1"/>
</dbReference>
<dbReference type="GO" id="GO:0006396">
    <property type="term" value="P:RNA processing"/>
    <property type="evidence" value="ECO:0007669"/>
    <property type="project" value="InterPro"/>
</dbReference>
<dbReference type="PANTHER" id="PTHR43191:SF2">
    <property type="entry name" value="RRNA METHYLTRANSFERASE 3, MITOCHONDRIAL"/>
    <property type="match status" value="1"/>
</dbReference>
<dbReference type="Pfam" id="PF00588">
    <property type="entry name" value="SpoU_methylase"/>
    <property type="match status" value="1"/>
</dbReference>
<dbReference type="AlphaFoldDB" id="A0A0W8E8I5"/>
<evidence type="ECO:0000313" key="5">
    <source>
        <dbReference type="EMBL" id="KUG04926.1"/>
    </source>
</evidence>
<evidence type="ECO:0000259" key="4">
    <source>
        <dbReference type="SMART" id="SM00967"/>
    </source>
</evidence>
<dbReference type="Pfam" id="PF22435">
    <property type="entry name" value="MRM3-like_sub_bind"/>
    <property type="match status" value="1"/>
</dbReference>
<feature type="domain" description="RNA 2-O ribose methyltransferase substrate binding" evidence="4">
    <location>
        <begin position="31"/>
        <end position="103"/>
    </location>
</feature>
<dbReference type="InterPro" id="IPR053888">
    <property type="entry name" value="MRM3-like_sub_bind"/>
</dbReference>
<comment type="similarity">
    <text evidence="1">Belongs to the class IV-like SAM-binding methyltransferase superfamily. RNA methyltransferase TrmH family.</text>
</comment>
<name>A0A0W8E8I5_9ZZZZ</name>
<dbReference type="SUPFAM" id="SSF55315">
    <property type="entry name" value="L30e-like"/>
    <property type="match status" value="1"/>
</dbReference>
<evidence type="ECO:0000256" key="1">
    <source>
        <dbReference type="ARBA" id="ARBA00007228"/>
    </source>
</evidence>
<dbReference type="GO" id="GO:0005737">
    <property type="term" value="C:cytoplasm"/>
    <property type="evidence" value="ECO:0007669"/>
    <property type="project" value="UniProtKB-ARBA"/>
</dbReference>